<evidence type="ECO:0000313" key="2">
    <source>
        <dbReference type="Proteomes" id="UP000007800"/>
    </source>
</evidence>
<dbReference type="EMBL" id="GG686808">
    <property type="protein sequence ID" value="EEQ98151.1"/>
    <property type="molecule type" value="Genomic_DNA"/>
</dbReference>
<sequence length="127" mass="14690">MVRYPIRGKHHATSDLQHTKSLEYLGWSRIILGFARKSAPMDLRTKGLSYSVHVNVASVSKYCTFGHTRQKLRSNTSHKSCFMSECRLMKSQYGSGRDSQDEVIVHHESNAPPVLHRGQAWHQYLWY</sequence>
<keyword evidence="2" id="KW-1185">Reference proteome</keyword>
<dbReference type="AlphaFoldDB" id="C5LYB3"/>
<proteinExistence type="predicted"/>
<dbReference type="InParanoid" id="C5LYB3"/>
<gene>
    <name evidence="1" type="ORF">Pmar_PMAR001966</name>
</gene>
<name>C5LYB3_PERM5</name>
<dbReference type="RefSeq" id="XP_002765434.1">
    <property type="nucleotide sequence ID" value="XM_002765388.1"/>
</dbReference>
<reference evidence="1 2" key="1">
    <citation type="submission" date="2008-07" db="EMBL/GenBank/DDBJ databases">
        <authorList>
            <person name="El-Sayed N."/>
            <person name="Caler E."/>
            <person name="Inman J."/>
            <person name="Amedeo P."/>
            <person name="Hass B."/>
            <person name="Wortman J."/>
        </authorList>
    </citation>
    <scope>NUCLEOTIDE SEQUENCE [LARGE SCALE GENOMIC DNA]</scope>
    <source>
        <strain evidence="2">ATCC 50983 / TXsc</strain>
    </source>
</reference>
<organism evidence="2">
    <name type="scientific">Perkinsus marinus (strain ATCC 50983 / TXsc)</name>
    <dbReference type="NCBI Taxonomy" id="423536"/>
    <lineage>
        <taxon>Eukaryota</taxon>
        <taxon>Sar</taxon>
        <taxon>Alveolata</taxon>
        <taxon>Perkinsozoa</taxon>
        <taxon>Perkinsea</taxon>
        <taxon>Perkinsida</taxon>
        <taxon>Perkinsidae</taxon>
        <taxon>Perkinsus</taxon>
    </lineage>
</organism>
<dbReference type="Proteomes" id="UP000007800">
    <property type="component" value="Unassembled WGS sequence"/>
</dbReference>
<accession>C5LYB3</accession>
<dbReference type="GeneID" id="9040593"/>
<protein>
    <submittedName>
        <fullName evidence="1">Uncharacterized protein</fullName>
    </submittedName>
</protein>
<evidence type="ECO:0000313" key="1">
    <source>
        <dbReference type="EMBL" id="EEQ98151.1"/>
    </source>
</evidence>